<keyword evidence="3" id="KW-1185">Reference proteome</keyword>
<dbReference type="OrthoDB" id="20482at2759"/>
<evidence type="ECO:0000256" key="1">
    <source>
        <dbReference type="SAM" id="MobiDB-lite"/>
    </source>
</evidence>
<evidence type="ECO:0000313" key="2">
    <source>
        <dbReference type="EMBL" id="EGC36271.1"/>
    </source>
</evidence>
<dbReference type="GeneID" id="10501013"/>
<dbReference type="FunCoup" id="F0ZIE7">
    <property type="interactions" value="373"/>
</dbReference>
<accession>F0ZIE7</accession>
<reference evidence="3" key="1">
    <citation type="journal article" date="2011" name="Genome Biol.">
        <title>Comparative genomics of the social amoebae Dictyostelium discoideum and Dictyostelium purpureum.</title>
        <authorList>
            <consortium name="US DOE Joint Genome Institute (JGI-PGF)"/>
            <person name="Sucgang R."/>
            <person name="Kuo A."/>
            <person name="Tian X."/>
            <person name="Salerno W."/>
            <person name="Parikh A."/>
            <person name="Feasley C.L."/>
            <person name="Dalin E."/>
            <person name="Tu H."/>
            <person name="Huang E."/>
            <person name="Barry K."/>
            <person name="Lindquist E."/>
            <person name="Shapiro H."/>
            <person name="Bruce D."/>
            <person name="Schmutz J."/>
            <person name="Salamov A."/>
            <person name="Fey P."/>
            <person name="Gaudet P."/>
            <person name="Anjard C."/>
            <person name="Babu M.M."/>
            <person name="Basu S."/>
            <person name="Bushmanova Y."/>
            <person name="van der Wel H."/>
            <person name="Katoh-Kurasawa M."/>
            <person name="Dinh C."/>
            <person name="Coutinho P.M."/>
            <person name="Saito T."/>
            <person name="Elias M."/>
            <person name="Schaap P."/>
            <person name="Kay R.R."/>
            <person name="Henrissat B."/>
            <person name="Eichinger L."/>
            <person name="Rivero F."/>
            <person name="Putnam N.H."/>
            <person name="West C.M."/>
            <person name="Loomis W.F."/>
            <person name="Chisholm R.L."/>
            <person name="Shaulsky G."/>
            <person name="Strassmann J.E."/>
            <person name="Queller D.C."/>
            <person name="Kuspa A."/>
            <person name="Grigoriev I.V."/>
        </authorList>
    </citation>
    <scope>NUCLEOTIDE SEQUENCE [LARGE SCALE GENOMIC DNA]</scope>
    <source>
        <strain evidence="3">QSDP1</strain>
    </source>
</reference>
<dbReference type="Proteomes" id="UP000001064">
    <property type="component" value="Unassembled WGS sequence"/>
</dbReference>
<dbReference type="InParanoid" id="F0ZIE7"/>
<gene>
    <name evidence="2" type="ORF">DICPUDRAFT_78051</name>
</gene>
<dbReference type="KEGG" id="dpp:DICPUDRAFT_78051"/>
<organism evidence="2 3">
    <name type="scientific">Dictyostelium purpureum</name>
    <name type="common">Slime mold</name>
    <dbReference type="NCBI Taxonomy" id="5786"/>
    <lineage>
        <taxon>Eukaryota</taxon>
        <taxon>Amoebozoa</taxon>
        <taxon>Evosea</taxon>
        <taxon>Eumycetozoa</taxon>
        <taxon>Dictyostelia</taxon>
        <taxon>Dictyosteliales</taxon>
        <taxon>Dictyosteliaceae</taxon>
        <taxon>Dictyostelium</taxon>
    </lineage>
</organism>
<dbReference type="RefSeq" id="XP_003287217.1">
    <property type="nucleotide sequence ID" value="XM_003287169.1"/>
</dbReference>
<sequence>MVKPIKSKKNKEEKNEEMNTEEINTEEVTTGKVELDLNQVKKDKQFNPYAAGEKKETKKVKLTPRKQLKRKKGIENALNRIEKDQVFLEKKQKKMQIKKKWNSLY</sequence>
<dbReference type="VEuPathDB" id="AmoebaDB:DICPUDRAFT_78051"/>
<dbReference type="AlphaFoldDB" id="F0ZIE7"/>
<name>F0ZIE7_DICPU</name>
<dbReference type="eggNOG" id="ENOG502RIK6">
    <property type="taxonomic scope" value="Eukaryota"/>
</dbReference>
<feature type="region of interest" description="Disordered" evidence="1">
    <location>
        <begin position="1"/>
        <end position="29"/>
    </location>
</feature>
<proteinExistence type="predicted"/>
<dbReference type="EMBL" id="GL871032">
    <property type="protein sequence ID" value="EGC36271.1"/>
    <property type="molecule type" value="Genomic_DNA"/>
</dbReference>
<evidence type="ECO:0000313" key="3">
    <source>
        <dbReference type="Proteomes" id="UP000001064"/>
    </source>
</evidence>
<protein>
    <submittedName>
        <fullName evidence="2">Uncharacterized protein</fullName>
    </submittedName>
</protein>
<dbReference type="OMA" id="QFASTDR"/>